<evidence type="ECO:0000313" key="7">
    <source>
        <dbReference type="EMBL" id="CRK96120.1"/>
    </source>
</evidence>
<keyword evidence="5" id="KW-0206">Cytoskeleton</keyword>
<accession>A0A1J1I787</accession>
<dbReference type="GO" id="GO:0005856">
    <property type="term" value="C:cytoskeleton"/>
    <property type="evidence" value="ECO:0007669"/>
    <property type="project" value="UniProtKB-SubCell"/>
</dbReference>
<dbReference type="Pfam" id="PF12309">
    <property type="entry name" value="KBP_C"/>
    <property type="match status" value="1"/>
</dbReference>
<protein>
    <recommendedName>
        <fullName evidence="3">KIF-binding protein</fullName>
    </recommendedName>
</protein>
<dbReference type="InterPro" id="IPR011990">
    <property type="entry name" value="TPR-like_helical_dom_sf"/>
</dbReference>
<organism evidence="7 8">
    <name type="scientific">Clunio marinus</name>
    <dbReference type="NCBI Taxonomy" id="568069"/>
    <lineage>
        <taxon>Eukaryota</taxon>
        <taxon>Metazoa</taxon>
        <taxon>Ecdysozoa</taxon>
        <taxon>Arthropoda</taxon>
        <taxon>Hexapoda</taxon>
        <taxon>Insecta</taxon>
        <taxon>Pterygota</taxon>
        <taxon>Neoptera</taxon>
        <taxon>Endopterygota</taxon>
        <taxon>Diptera</taxon>
        <taxon>Nematocera</taxon>
        <taxon>Chironomoidea</taxon>
        <taxon>Chironomidae</taxon>
        <taxon>Clunio</taxon>
    </lineage>
</organism>
<evidence type="ECO:0000256" key="4">
    <source>
        <dbReference type="ARBA" id="ARBA00022490"/>
    </source>
</evidence>
<evidence type="ECO:0000256" key="6">
    <source>
        <dbReference type="SAM" id="Coils"/>
    </source>
</evidence>
<keyword evidence="8" id="KW-1185">Reference proteome</keyword>
<proteinExistence type="inferred from homology"/>
<dbReference type="InterPro" id="IPR022083">
    <property type="entry name" value="KBP"/>
</dbReference>
<dbReference type="STRING" id="568069.A0A1J1I787"/>
<dbReference type="PANTHER" id="PTHR46321:SF1">
    <property type="entry name" value="KIF-BINDING PROTEIN"/>
    <property type="match status" value="1"/>
</dbReference>
<dbReference type="GO" id="GO:0000226">
    <property type="term" value="P:microtubule cytoskeleton organization"/>
    <property type="evidence" value="ECO:0007669"/>
    <property type="project" value="TreeGrafter"/>
</dbReference>
<dbReference type="GO" id="GO:1990535">
    <property type="term" value="P:neuron projection maintenance"/>
    <property type="evidence" value="ECO:0007669"/>
    <property type="project" value="TreeGrafter"/>
</dbReference>
<dbReference type="OrthoDB" id="409897at2759"/>
<sequence length="579" mass="67671">MTILKEKLSDFKEKFEQAQKLVDECKVDTLEPYKNHYKSKEILIDLEVKLEKTIEQTENEQDLLVFRAILGYVQKDIGKICSFVEETNQAKIYLNKSLELLEGNKNEPEIIICYVDTLNQLGILWSKLQDNEKSLEYLLKSEKAANSFKKFGKQPLTIFDIFGTSDEIEKGKGKECLEKNLTLTFFYLAQVYGAVSNLEASGLYCHLTLKRQLELEDYEPVEWALNAATLSQFYFAKNMLKQSRHLLAAANYMMGKYSDELEQKEMSEDQRAAAMENFKHRSADVDLCFAKYCIYILTTSIERLMQEKEESHKETDPIQFQINENCEKFNLDLSLYEREVVDDFVLTFEDAKEVFLAAQSYLNKAKEYYSLENEASQHARIVQDYAHIFKHLAFFEDEPGVQSKLHKRRADQLEEVLTQLNPTYYMNICRELMFELGLTYSDMLDIKCDLLKFNEVQPTALSKINTLCHKAINKFKEFENTYRDKKTGEIPDNLDVDELQVVACANFNLGRLYYKIITPDKKMQLENTSSSYKHYKTFIDYCEKHQTIAERMKGEYGVTKNMCELLPLKIKKLMDESKQ</sequence>
<evidence type="ECO:0000256" key="5">
    <source>
        <dbReference type="ARBA" id="ARBA00023212"/>
    </source>
</evidence>
<evidence type="ECO:0000256" key="1">
    <source>
        <dbReference type="ARBA" id="ARBA00004245"/>
    </source>
</evidence>
<dbReference type="GO" id="GO:0021952">
    <property type="term" value="P:central nervous system projection neuron axonogenesis"/>
    <property type="evidence" value="ECO:0007669"/>
    <property type="project" value="TreeGrafter"/>
</dbReference>
<dbReference type="Proteomes" id="UP000183832">
    <property type="component" value="Unassembled WGS sequence"/>
</dbReference>
<comment type="similarity">
    <text evidence="2">Belongs to the KIF-binding protein family.</text>
</comment>
<evidence type="ECO:0000256" key="2">
    <source>
        <dbReference type="ARBA" id="ARBA00010305"/>
    </source>
</evidence>
<feature type="coiled-coil region" evidence="6">
    <location>
        <begin position="1"/>
        <end position="60"/>
    </location>
</feature>
<keyword evidence="4" id="KW-0963">Cytoplasm</keyword>
<evidence type="ECO:0000256" key="3">
    <source>
        <dbReference type="ARBA" id="ARBA00016840"/>
    </source>
</evidence>
<dbReference type="Gene3D" id="1.25.40.10">
    <property type="entry name" value="Tetratricopeptide repeat domain"/>
    <property type="match status" value="1"/>
</dbReference>
<evidence type="ECO:0000313" key="8">
    <source>
        <dbReference type="Proteomes" id="UP000183832"/>
    </source>
</evidence>
<dbReference type="EMBL" id="CVRI01000043">
    <property type="protein sequence ID" value="CRK96120.1"/>
    <property type="molecule type" value="Genomic_DNA"/>
</dbReference>
<gene>
    <name evidence="7" type="primary">putative Protein KBP homolog</name>
    <name evidence="7" type="ORF">CLUMA_CG009550</name>
</gene>
<reference evidence="7 8" key="1">
    <citation type="submission" date="2015-04" db="EMBL/GenBank/DDBJ databases">
        <authorList>
            <person name="Syromyatnikov M.Y."/>
            <person name="Popov V.N."/>
        </authorList>
    </citation>
    <scope>NUCLEOTIDE SEQUENCE [LARGE SCALE GENOMIC DNA]</scope>
</reference>
<comment type="subcellular location">
    <subcellularLocation>
        <location evidence="1">Cytoplasm</location>
        <location evidence="1">Cytoskeleton</location>
    </subcellularLocation>
</comment>
<dbReference type="PANTHER" id="PTHR46321">
    <property type="entry name" value="KIF1-BINDING PROTEIN"/>
    <property type="match status" value="1"/>
</dbReference>
<dbReference type="AlphaFoldDB" id="A0A1J1I787"/>
<keyword evidence="6" id="KW-0175">Coiled coil</keyword>
<name>A0A1J1I787_9DIPT</name>